<dbReference type="InterPro" id="IPR029044">
    <property type="entry name" value="Nucleotide-diphossugar_trans"/>
</dbReference>
<keyword evidence="2" id="KW-0808">Transferase</keyword>
<organism evidence="2">
    <name type="scientific">Cyanothece sp. (strain PCC 7425 / ATCC 29141)</name>
    <dbReference type="NCBI Taxonomy" id="395961"/>
    <lineage>
        <taxon>Bacteria</taxon>
        <taxon>Bacillati</taxon>
        <taxon>Cyanobacteriota</taxon>
        <taxon>Cyanophyceae</taxon>
        <taxon>Gomontiellales</taxon>
        <taxon>Cyanothecaceae</taxon>
        <taxon>Cyanothece</taxon>
    </lineage>
</organism>
<gene>
    <name evidence="2" type="ordered locus">Cyan7425_5173</name>
</gene>
<dbReference type="eggNOG" id="COG1215">
    <property type="taxonomic scope" value="Bacteria"/>
</dbReference>
<evidence type="ECO:0000313" key="2">
    <source>
        <dbReference type="EMBL" id="ACL47466.1"/>
    </source>
</evidence>
<dbReference type="HOGENOM" id="CLU_025996_0_7_3"/>
<dbReference type="GO" id="GO:0016740">
    <property type="term" value="F:transferase activity"/>
    <property type="evidence" value="ECO:0007669"/>
    <property type="project" value="UniProtKB-KW"/>
</dbReference>
<proteinExistence type="predicted"/>
<dbReference type="InterPro" id="IPR001173">
    <property type="entry name" value="Glyco_trans_2-like"/>
</dbReference>
<feature type="domain" description="Glycosyltransferase 2-like" evidence="1">
    <location>
        <begin position="11"/>
        <end position="172"/>
    </location>
</feature>
<dbReference type="InterPro" id="IPR050834">
    <property type="entry name" value="Glycosyltransf_2"/>
</dbReference>
<dbReference type="KEGG" id="cyn:Cyan7425_5173"/>
<protein>
    <submittedName>
        <fullName evidence="2">Glycosyl transferase family 2</fullName>
    </submittedName>
</protein>
<dbReference type="PANTHER" id="PTHR43685">
    <property type="entry name" value="GLYCOSYLTRANSFERASE"/>
    <property type="match status" value="1"/>
</dbReference>
<dbReference type="SUPFAM" id="SSF53448">
    <property type="entry name" value="Nucleotide-diphospho-sugar transferases"/>
    <property type="match status" value="1"/>
</dbReference>
<dbReference type="PANTHER" id="PTHR43685:SF11">
    <property type="entry name" value="GLYCOSYLTRANSFERASE TAGX-RELATED"/>
    <property type="match status" value="1"/>
</dbReference>
<reference evidence="2" key="1">
    <citation type="submission" date="2009-01" db="EMBL/GenBank/DDBJ databases">
        <title>Complete sequence of chromosome Cyanothece sp. PCC 7425.</title>
        <authorList>
            <consortium name="US DOE Joint Genome Institute"/>
            <person name="Lucas S."/>
            <person name="Copeland A."/>
            <person name="Lapidus A."/>
            <person name="Glavina del Rio T."/>
            <person name="Dalin E."/>
            <person name="Tice H."/>
            <person name="Bruce D."/>
            <person name="Goodwin L."/>
            <person name="Pitluck S."/>
            <person name="Sims D."/>
            <person name="Meineke L."/>
            <person name="Brettin T."/>
            <person name="Detter J.C."/>
            <person name="Han C."/>
            <person name="Larimer F."/>
            <person name="Land M."/>
            <person name="Hauser L."/>
            <person name="Kyrpides N."/>
            <person name="Ovchinnikova G."/>
            <person name="Liberton M."/>
            <person name="Stoeckel J."/>
            <person name="Banerjee A."/>
            <person name="Singh A."/>
            <person name="Page L."/>
            <person name="Sato H."/>
            <person name="Zhao L."/>
            <person name="Sherman L."/>
            <person name="Pakrasi H."/>
            <person name="Richardson P."/>
        </authorList>
    </citation>
    <scope>NUCLEOTIDE SEQUENCE</scope>
    <source>
        <strain evidence="2">PCC 7425</strain>
    </source>
</reference>
<dbReference type="EMBL" id="CP001344">
    <property type="protein sequence ID" value="ACL47466.1"/>
    <property type="molecule type" value="Genomic_DNA"/>
</dbReference>
<accession>B8HQ69</accession>
<dbReference type="STRING" id="395961.Cyan7425_5173"/>
<sequence>MISNSEHLSVSVIICNYNYGEFLSQAIESVLQQSYQNFELIVVDDGSTDNSRAVIEAYQDVITPIFQANGGQGAGFTSGIRAAKGDIICFLDSDDYYREDKLEKVVHAFLHHPEWVQISHGRTAVDRQGRAIGKGFSRHSQGDVSNLLLQWGKYAWSVSSGLAYRRSVLEKVLPIPTQRAQAADTYLTAVVPFYGPVGSIEEPLMFYRMHGNNLQAYSDNLSYLISQRELTATYINTAAERVGRSTRFDLQNDVDYRCLKALVTGGVAWTEAIAILWLSLRESWAIGRSFRDLVNRFLRHFTCVFLPPPEGKAVLRQGLRTYLRYKFKKA</sequence>
<evidence type="ECO:0000259" key="1">
    <source>
        <dbReference type="Pfam" id="PF00535"/>
    </source>
</evidence>
<dbReference type="CAZy" id="GT2">
    <property type="family name" value="Glycosyltransferase Family 2"/>
</dbReference>
<dbReference type="Gene3D" id="3.90.550.10">
    <property type="entry name" value="Spore Coat Polysaccharide Biosynthesis Protein SpsA, Chain A"/>
    <property type="match status" value="1"/>
</dbReference>
<dbReference type="AlphaFoldDB" id="B8HQ69"/>
<dbReference type="Pfam" id="PF00535">
    <property type="entry name" value="Glycos_transf_2"/>
    <property type="match status" value="1"/>
</dbReference>
<name>B8HQ69_CYAP4</name>